<sequence length="364" mass="41537">MSHYFFTGFPGFISSRLIRQLIRKRSDLSKIVLLVLPHMVSKAEAELAHIAEREQVPLHLFRVITGDITEKNLAIPADIQSELAGSITHVFHLAAIYDLAVEQHEAEKINVLGTEHVNQWLITLTELKHYIYFSTAYVSGKREGRILENELEANQSFKNWYEQTKYVAEVKVKAQMDRIPTTIVRPGIVIGDSNTGETSKFDGPYFFLNIMDRLEGMPISPFIGKGKAEGNFVPIDYITEATEYLTRDQKGIGATYHLTDPKPYQMNEVYQMLSQGYRKQDPAGVVSPTILKGLFSIPLLRQKLQVEKEAIDYFIYEAVYDTTQTQLALKDSGISCPDLKEYLPRIIEYYQVHKNDASKHLDIK</sequence>
<evidence type="ECO:0000313" key="2">
    <source>
        <dbReference type="EMBL" id="MBD1373511.1"/>
    </source>
</evidence>
<organism evidence="2 3">
    <name type="scientific">Polycladospora coralii</name>
    <dbReference type="NCBI Taxonomy" id="2771432"/>
    <lineage>
        <taxon>Bacteria</taxon>
        <taxon>Bacillati</taxon>
        <taxon>Bacillota</taxon>
        <taxon>Bacilli</taxon>
        <taxon>Bacillales</taxon>
        <taxon>Thermoactinomycetaceae</taxon>
        <taxon>Polycladospora</taxon>
    </lineage>
</organism>
<evidence type="ECO:0000313" key="3">
    <source>
        <dbReference type="Proteomes" id="UP000661691"/>
    </source>
</evidence>
<dbReference type="SUPFAM" id="SSF51735">
    <property type="entry name" value="NAD(P)-binding Rossmann-fold domains"/>
    <property type="match status" value="1"/>
</dbReference>
<dbReference type="CDD" id="cd05263">
    <property type="entry name" value="MupV_like_SDR_e"/>
    <property type="match status" value="1"/>
</dbReference>
<accession>A0A926N7Q5</accession>
<dbReference type="PANTHER" id="PTHR11011">
    <property type="entry name" value="MALE STERILITY PROTEIN 2-RELATED"/>
    <property type="match status" value="1"/>
</dbReference>
<dbReference type="GO" id="GO:0080019">
    <property type="term" value="F:alcohol-forming very long-chain fatty acyl-CoA reductase activity"/>
    <property type="evidence" value="ECO:0007669"/>
    <property type="project" value="InterPro"/>
</dbReference>
<evidence type="ECO:0000259" key="1">
    <source>
        <dbReference type="Pfam" id="PF07993"/>
    </source>
</evidence>
<dbReference type="EMBL" id="JACXAH010000026">
    <property type="protein sequence ID" value="MBD1373511.1"/>
    <property type="molecule type" value="Genomic_DNA"/>
</dbReference>
<dbReference type="PANTHER" id="PTHR11011:SF45">
    <property type="entry name" value="FATTY ACYL-COA REDUCTASE CG8306-RELATED"/>
    <property type="match status" value="1"/>
</dbReference>
<dbReference type="AlphaFoldDB" id="A0A926N7Q5"/>
<dbReference type="Pfam" id="PF07993">
    <property type="entry name" value="NAD_binding_4"/>
    <property type="match status" value="1"/>
</dbReference>
<name>A0A926N7Q5_9BACL</name>
<keyword evidence="3" id="KW-1185">Reference proteome</keyword>
<reference evidence="2" key="1">
    <citation type="submission" date="2020-09" db="EMBL/GenBank/DDBJ databases">
        <title>A novel bacterium of genus Hazenella, isolated from South China Sea.</title>
        <authorList>
            <person name="Huang H."/>
            <person name="Mo K."/>
            <person name="Hu Y."/>
        </authorList>
    </citation>
    <scope>NUCLEOTIDE SEQUENCE</scope>
    <source>
        <strain evidence="2">IB182357</strain>
    </source>
</reference>
<dbReference type="InterPro" id="IPR036291">
    <property type="entry name" value="NAD(P)-bd_dom_sf"/>
</dbReference>
<protein>
    <submittedName>
        <fullName evidence="2">SDR family oxidoreductase</fullName>
    </submittedName>
</protein>
<dbReference type="Proteomes" id="UP000661691">
    <property type="component" value="Unassembled WGS sequence"/>
</dbReference>
<dbReference type="RefSeq" id="WP_191142578.1">
    <property type="nucleotide sequence ID" value="NZ_JACXAH010000026.1"/>
</dbReference>
<feature type="domain" description="Thioester reductase (TE)" evidence="1">
    <location>
        <begin position="7"/>
        <end position="241"/>
    </location>
</feature>
<gene>
    <name evidence="2" type="ORF">IC620_14245</name>
</gene>
<dbReference type="InterPro" id="IPR013120">
    <property type="entry name" value="FAR_NAD-bd"/>
</dbReference>
<comment type="caution">
    <text evidence="2">The sequence shown here is derived from an EMBL/GenBank/DDBJ whole genome shotgun (WGS) entry which is preliminary data.</text>
</comment>
<dbReference type="GO" id="GO:0035336">
    <property type="term" value="P:long-chain fatty-acyl-CoA metabolic process"/>
    <property type="evidence" value="ECO:0007669"/>
    <property type="project" value="TreeGrafter"/>
</dbReference>
<dbReference type="Gene3D" id="3.40.50.720">
    <property type="entry name" value="NAD(P)-binding Rossmann-like Domain"/>
    <property type="match status" value="1"/>
</dbReference>
<proteinExistence type="predicted"/>
<dbReference type="InterPro" id="IPR026055">
    <property type="entry name" value="FAR"/>
</dbReference>